<evidence type="ECO:0000313" key="2">
    <source>
        <dbReference type="EMBL" id="KAG8096651.1"/>
    </source>
</evidence>
<dbReference type="AlphaFoldDB" id="A0A8J5WW45"/>
<sequence length="99" mass="11621">MFFATEFADNVRLSGRNIGSIKMLTPRTLNLYDILDARKLFFTPSASDYLNSRYGATVFDEYEDDTDGEDDGDEEQRRCKRRRNRRGGCSRLMTYRLEE</sequence>
<organism evidence="2 3">
    <name type="scientific">Zizania palustris</name>
    <name type="common">Northern wild rice</name>
    <dbReference type="NCBI Taxonomy" id="103762"/>
    <lineage>
        <taxon>Eukaryota</taxon>
        <taxon>Viridiplantae</taxon>
        <taxon>Streptophyta</taxon>
        <taxon>Embryophyta</taxon>
        <taxon>Tracheophyta</taxon>
        <taxon>Spermatophyta</taxon>
        <taxon>Magnoliopsida</taxon>
        <taxon>Liliopsida</taxon>
        <taxon>Poales</taxon>
        <taxon>Poaceae</taxon>
        <taxon>BOP clade</taxon>
        <taxon>Oryzoideae</taxon>
        <taxon>Oryzeae</taxon>
        <taxon>Zizaniinae</taxon>
        <taxon>Zizania</taxon>
    </lineage>
</organism>
<dbReference type="EMBL" id="JAAALK010000079">
    <property type="protein sequence ID" value="KAG8096651.1"/>
    <property type="molecule type" value="Genomic_DNA"/>
</dbReference>
<keyword evidence="3" id="KW-1185">Reference proteome</keyword>
<dbReference type="Pfam" id="PF00573">
    <property type="entry name" value="Ribosomal_L4"/>
    <property type="match status" value="1"/>
</dbReference>
<feature type="compositionally biased region" description="Acidic residues" evidence="1">
    <location>
        <begin position="62"/>
        <end position="74"/>
    </location>
</feature>
<dbReference type="Proteomes" id="UP000729402">
    <property type="component" value="Unassembled WGS sequence"/>
</dbReference>
<reference evidence="2" key="1">
    <citation type="journal article" date="2021" name="bioRxiv">
        <title>Whole Genome Assembly and Annotation of Northern Wild Rice, Zizania palustris L., Supports a Whole Genome Duplication in the Zizania Genus.</title>
        <authorList>
            <person name="Haas M."/>
            <person name="Kono T."/>
            <person name="Macchietto M."/>
            <person name="Millas R."/>
            <person name="McGilp L."/>
            <person name="Shao M."/>
            <person name="Duquette J."/>
            <person name="Hirsch C.N."/>
            <person name="Kimball J."/>
        </authorList>
    </citation>
    <scope>NUCLEOTIDE SEQUENCE</scope>
    <source>
        <tissue evidence="2">Fresh leaf tissue</tissue>
    </source>
</reference>
<dbReference type="GO" id="GO:0003735">
    <property type="term" value="F:structural constituent of ribosome"/>
    <property type="evidence" value="ECO:0007669"/>
    <property type="project" value="InterPro"/>
</dbReference>
<reference evidence="2" key="2">
    <citation type="submission" date="2021-02" db="EMBL/GenBank/DDBJ databases">
        <authorList>
            <person name="Kimball J.A."/>
            <person name="Haas M.W."/>
            <person name="Macchietto M."/>
            <person name="Kono T."/>
            <person name="Duquette J."/>
            <person name="Shao M."/>
        </authorList>
    </citation>
    <scope>NUCLEOTIDE SEQUENCE</scope>
    <source>
        <tissue evidence="2">Fresh leaf tissue</tissue>
    </source>
</reference>
<protein>
    <submittedName>
        <fullName evidence="2">Uncharacterized protein</fullName>
    </submittedName>
</protein>
<comment type="caution">
    <text evidence="2">The sequence shown here is derived from an EMBL/GenBank/DDBJ whole genome shotgun (WGS) entry which is preliminary data.</text>
</comment>
<proteinExistence type="predicted"/>
<name>A0A8J5WW45_ZIZPA</name>
<gene>
    <name evidence="2" type="ORF">GUJ93_ZPchr0013g34019</name>
</gene>
<evidence type="ECO:0000256" key="1">
    <source>
        <dbReference type="SAM" id="MobiDB-lite"/>
    </source>
</evidence>
<dbReference type="OrthoDB" id="275876at2759"/>
<dbReference type="GO" id="GO:0005840">
    <property type="term" value="C:ribosome"/>
    <property type="evidence" value="ECO:0007669"/>
    <property type="project" value="InterPro"/>
</dbReference>
<accession>A0A8J5WW45</accession>
<dbReference type="InterPro" id="IPR002136">
    <property type="entry name" value="Ribosomal_uL4"/>
</dbReference>
<dbReference type="GO" id="GO:0006412">
    <property type="term" value="P:translation"/>
    <property type="evidence" value="ECO:0007669"/>
    <property type="project" value="InterPro"/>
</dbReference>
<feature type="region of interest" description="Disordered" evidence="1">
    <location>
        <begin position="62"/>
        <end position="83"/>
    </location>
</feature>
<evidence type="ECO:0000313" key="3">
    <source>
        <dbReference type="Proteomes" id="UP000729402"/>
    </source>
</evidence>